<evidence type="ECO:0000256" key="2">
    <source>
        <dbReference type="ARBA" id="ARBA00022598"/>
    </source>
</evidence>
<dbReference type="PANTHER" id="PTHR43605:SF10">
    <property type="entry name" value="ACYL-COA SYNTHETASE MEDIUM CHAIN FAMILY MEMBER 3"/>
    <property type="match status" value="1"/>
</dbReference>
<keyword evidence="4" id="KW-0067">ATP-binding</keyword>
<dbReference type="Pfam" id="PF13193">
    <property type="entry name" value="AMP-binding_C"/>
    <property type="match status" value="1"/>
</dbReference>
<feature type="domain" description="AMP-binding enzyme C-terminal" evidence="6">
    <location>
        <begin position="444"/>
        <end position="520"/>
    </location>
</feature>
<dbReference type="Pfam" id="PF00501">
    <property type="entry name" value="AMP-binding"/>
    <property type="match status" value="1"/>
</dbReference>
<dbReference type="Gene3D" id="3.40.50.12780">
    <property type="entry name" value="N-terminal domain of ligase-like"/>
    <property type="match status" value="1"/>
</dbReference>
<evidence type="ECO:0000313" key="8">
    <source>
        <dbReference type="Proteomes" id="UP001230908"/>
    </source>
</evidence>
<dbReference type="EMBL" id="JAVHUY010000027">
    <property type="protein sequence ID" value="MDQ7908021.1"/>
    <property type="molecule type" value="Genomic_DNA"/>
</dbReference>
<dbReference type="InterPro" id="IPR000873">
    <property type="entry name" value="AMP-dep_synth/lig_dom"/>
</dbReference>
<keyword evidence="3" id="KW-0547">Nucleotide-binding</keyword>
<comment type="similarity">
    <text evidence="1">Belongs to the ATP-dependent AMP-binding enzyme family.</text>
</comment>
<evidence type="ECO:0000256" key="4">
    <source>
        <dbReference type="ARBA" id="ARBA00022840"/>
    </source>
</evidence>
<dbReference type="InterPro" id="IPR025110">
    <property type="entry name" value="AMP-bd_C"/>
</dbReference>
<keyword evidence="8" id="KW-1185">Reference proteome</keyword>
<dbReference type="PANTHER" id="PTHR43605">
    <property type="entry name" value="ACYL-COENZYME A SYNTHETASE"/>
    <property type="match status" value="1"/>
</dbReference>
<feature type="domain" description="AMP-dependent synthetase/ligase" evidence="5">
    <location>
        <begin position="31"/>
        <end position="394"/>
    </location>
</feature>
<evidence type="ECO:0000259" key="5">
    <source>
        <dbReference type="Pfam" id="PF00501"/>
    </source>
</evidence>
<dbReference type="SUPFAM" id="SSF56801">
    <property type="entry name" value="Acetyl-CoA synthetase-like"/>
    <property type="match status" value="1"/>
</dbReference>
<evidence type="ECO:0000256" key="1">
    <source>
        <dbReference type="ARBA" id="ARBA00006432"/>
    </source>
</evidence>
<comment type="caution">
    <text evidence="7">The sequence shown here is derived from an EMBL/GenBank/DDBJ whole genome shotgun (WGS) entry which is preliminary data.</text>
</comment>
<name>A0ABU0ZLU6_9ACTN</name>
<evidence type="ECO:0000259" key="6">
    <source>
        <dbReference type="Pfam" id="PF13193"/>
    </source>
</evidence>
<dbReference type="Gene3D" id="3.30.300.30">
    <property type="match status" value="1"/>
</dbReference>
<sequence>MDRAVTAAPWDWDAHARAAGARSDGTFNAATMRLPEQRAVIWRRADGTATAYSAAQLRRRAGEMAAVLAELGVGRGDRVAGLIGRRPASFCAALATWWLGAVYVPLFTGFGGDGLRVRLADSGPKVVFTDAASRDGLGAVREGLPAFEVIVVGGPAGDGDLALDAVLARPRTAPAIVDTGLHDPSTIMYTSGTTGRPKGCLIPHAAIVSLLPYVRHCLAVGPGDVLFSGADAGWSFGLFTTGLAPMSQGVSRVMYEGPFSTPGWWACVREQGATHVAAAPTAFRQLATGGAELVPAEFTAATSAGEPLDEPTVRWFQEHAGVVVHDSYGLSELGMVTGNLREPPYPPVAPGSMGVALPGFEVALLDERGNPVSGEATGRVAVRDNGFFLSRGYWGRQAEWDARVVDGWFRTEDLARRDEQGRFWYVGRADDMIVTAGYNVGPNEVETALLDHPLVVDAACVGEADPVKGQVVAAHVVLGAPAPDDLLAELRRWVGERIGWHAAPRRVHVRPQLPRTASGKVQRHLLRAGDAGAVGR</sequence>
<reference evidence="7 8" key="1">
    <citation type="submission" date="2023-08" db="EMBL/GenBank/DDBJ databases">
        <title>Phytohabitans sansha sp. nov., isolated from marine sediment.</title>
        <authorList>
            <person name="Zhao Y."/>
            <person name="Yi K."/>
        </authorList>
    </citation>
    <scope>NUCLEOTIDE SEQUENCE [LARGE SCALE GENOMIC DNA]</scope>
    <source>
        <strain evidence="7 8">ZYX-F-186</strain>
    </source>
</reference>
<keyword evidence="2" id="KW-0436">Ligase</keyword>
<dbReference type="PROSITE" id="PS00455">
    <property type="entry name" value="AMP_BINDING"/>
    <property type="match status" value="1"/>
</dbReference>
<dbReference type="InterPro" id="IPR045851">
    <property type="entry name" value="AMP-bd_C_sf"/>
</dbReference>
<evidence type="ECO:0000256" key="3">
    <source>
        <dbReference type="ARBA" id="ARBA00022741"/>
    </source>
</evidence>
<dbReference type="InterPro" id="IPR042099">
    <property type="entry name" value="ANL_N_sf"/>
</dbReference>
<dbReference type="Proteomes" id="UP001230908">
    <property type="component" value="Unassembled WGS sequence"/>
</dbReference>
<gene>
    <name evidence="7" type="ORF">RB614_26190</name>
</gene>
<proteinExistence type="inferred from homology"/>
<evidence type="ECO:0000313" key="7">
    <source>
        <dbReference type="EMBL" id="MDQ7908021.1"/>
    </source>
</evidence>
<dbReference type="RefSeq" id="WP_308715291.1">
    <property type="nucleotide sequence ID" value="NZ_JAVHUY010000027.1"/>
</dbReference>
<dbReference type="InterPro" id="IPR051087">
    <property type="entry name" value="Mitochondrial_ACSM"/>
</dbReference>
<dbReference type="InterPro" id="IPR020845">
    <property type="entry name" value="AMP-binding_CS"/>
</dbReference>
<organism evidence="7 8">
    <name type="scientific">Phytohabitans maris</name>
    <dbReference type="NCBI Taxonomy" id="3071409"/>
    <lineage>
        <taxon>Bacteria</taxon>
        <taxon>Bacillati</taxon>
        <taxon>Actinomycetota</taxon>
        <taxon>Actinomycetes</taxon>
        <taxon>Micromonosporales</taxon>
        <taxon>Micromonosporaceae</taxon>
    </lineage>
</organism>
<accession>A0ABU0ZLU6</accession>
<protein>
    <submittedName>
        <fullName evidence="7">AMP-binding protein</fullName>
    </submittedName>
</protein>